<dbReference type="InterPro" id="IPR001680">
    <property type="entry name" value="WD40_rpt"/>
</dbReference>
<dbReference type="GO" id="GO:0007052">
    <property type="term" value="P:mitotic spindle organization"/>
    <property type="evidence" value="ECO:0007669"/>
    <property type="project" value="TreeGrafter"/>
</dbReference>
<dbReference type="Pfam" id="PF00225">
    <property type="entry name" value="Kinesin"/>
    <property type="match status" value="1"/>
</dbReference>
<dbReference type="GO" id="GO:0007018">
    <property type="term" value="P:microtubule-based movement"/>
    <property type="evidence" value="ECO:0007669"/>
    <property type="project" value="InterPro"/>
</dbReference>
<dbReference type="CDD" id="cd22248">
    <property type="entry name" value="Rcc_KIF21"/>
    <property type="match status" value="1"/>
</dbReference>
<dbReference type="InterPro" id="IPR027640">
    <property type="entry name" value="Kinesin-like_fam"/>
</dbReference>
<dbReference type="FunFam" id="2.130.10.10:FF:001550">
    <property type="entry name" value="Kinesin-like protein"/>
    <property type="match status" value="1"/>
</dbReference>
<keyword evidence="3 11" id="KW-0853">WD repeat</keyword>
<dbReference type="Gene3D" id="2.130.10.10">
    <property type="entry name" value="YVTN repeat-like/Quinoprotein amine dehydrogenase"/>
    <property type="match status" value="2"/>
</dbReference>
<evidence type="ECO:0000256" key="3">
    <source>
        <dbReference type="ARBA" id="ARBA00022574"/>
    </source>
</evidence>
<dbReference type="GO" id="GO:0051231">
    <property type="term" value="P:spindle elongation"/>
    <property type="evidence" value="ECO:0007669"/>
    <property type="project" value="TreeGrafter"/>
</dbReference>
<dbReference type="Pfam" id="PF00400">
    <property type="entry name" value="WD40"/>
    <property type="match status" value="2"/>
</dbReference>
<protein>
    <submittedName>
        <fullName evidence="17">WD_REPEATS_REGION domain-containing protein</fullName>
    </submittedName>
</protein>
<comment type="similarity">
    <text evidence="12">Belongs to the TRAFAC class myosin-kinesin ATPase superfamily. Kinesin family.</text>
</comment>
<dbReference type="InterPro" id="IPR036322">
    <property type="entry name" value="WD40_repeat_dom_sf"/>
</dbReference>
<feature type="compositionally biased region" description="Polar residues" evidence="14">
    <location>
        <begin position="1136"/>
        <end position="1168"/>
    </location>
</feature>
<feature type="coiled-coil region" evidence="13">
    <location>
        <begin position="600"/>
        <end position="728"/>
    </location>
</feature>
<dbReference type="GO" id="GO:0005874">
    <property type="term" value="C:microtubule"/>
    <property type="evidence" value="ECO:0007669"/>
    <property type="project" value="UniProtKB-KW"/>
</dbReference>
<dbReference type="PANTHER" id="PTHR47969">
    <property type="entry name" value="CHROMOSOME-ASSOCIATED KINESIN KIF4A-RELATED"/>
    <property type="match status" value="1"/>
</dbReference>
<reference evidence="17" key="1">
    <citation type="submission" date="2016-11" db="UniProtKB">
        <authorList>
            <consortium name="WormBaseParasite"/>
        </authorList>
    </citation>
    <scope>IDENTIFICATION</scope>
</reference>
<keyword evidence="8 13" id="KW-0175">Coiled coil</keyword>
<dbReference type="Pfam" id="PF23203">
    <property type="entry name" value="KIF21A"/>
    <property type="match status" value="1"/>
</dbReference>
<evidence type="ECO:0000259" key="15">
    <source>
        <dbReference type="PROSITE" id="PS50067"/>
    </source>
</evidence>
<dbReference type="GO" id="GO:0008017">
    <property type="term" value="F:microtubule binding"/>
    <property type="evidence" value="ECO:0007669"/>
    <property type="project" value="InterPro"/>
</dbReference>
<keyword evidence="2" id="KW-0963">Cytoplasm</keyword>
<dbReference type="PROSITE" id="PS50294">
    <property type="entry name" value="WD_REPEATS_REGION"/>
    <property type="match status" value="1"/>
</dbReference>
<feature type="repeat" description="WD" evidence="11">
    <location>
        <begin position="1245"/>
        <end position="1284"/>
    </location>
</feature>
<keyword evidence="7 12" id="KW-0067">ATP-binding</keyword>
<evidence type="ECO:0000256" key="6">
    <source>
        <dbReference type="ARBA" id="ARBA00022741"/>
    </source>
</evidence>
<feature type="region of interest" description="Disordered" evidence="14">
    <location>
        <begin position="1078"/>
        <end position="1170"/>
    </location>
</feature>
<keyword evidence="5" id="KW-0677">Repeat</keyword>
<dbReference type="InterPro" id="IPR015943">
    <property type="entry name" value="WD40/YVTN_repeat-like_dom_sf"/>
</dbReference>
<feature type="compositionally biased region" description="Low complexity" evidence="14">
    <location>
        <begin position="1117"/>
        <end position="1135"/>
    </location>
</feature>
<dbReference type="InterPro" id="IPR027417">
    <property type="entry name" value="P-loop_NTPase"/>
</dbReference>
<evidence type="ECO:0000256" key="13">
    <source>
        <dbReference type="SAM" id="Coils"/>
    </source>
</evidence>
<name>A0A1I7UCY3_9PELO</name>
<feature type="domain" description="Kinesin motor" evidence="15">
    <location>
        <begin position="5"/>
        <end position="358"/>
    </location>
</feature>
<feature type="coiled-coil region" evidence="13">
    <location>
        <begin position="852"/>
        <end position="879"/>
    </location>
</feature>
<feature type="region of interest" description="Disordered" evidence="14">
    <location>
        <begin position="1195"/>
        <end position="1235"/>
    </location>
</feature>
<dbReference type="FunFam" id="2.130.10.10:FF:002178">
    <property type="entry name" value="Kinesin-like protein"/>
    <property type="match status" value="1"/>
</dbReference>
<evidence type="ECO:0000256" key="5">
    <source>
        <dbReference type="ARBA" id="ARBA00022737"/>
    </source>
</evidence>
<dbReference type="InterPro" id="IPR056532">
    <property type="entry name" value="KIF21A/B_hel_2"/>
</dbReference>
<evidence type="ECO:0000256" key="1">
    <source>
        <dbReference type="ARBA" id="ARBA00004245"/>
    </source>
</evidence>
<feature type="compositionally biased region" description="Polar residues" evidence="14">
    <location>
        <begin position="1078"/>
        <end position="1094"/>
    </location>
</feature>
<dbReference type="WBParaSite" id="Csp11.Scaffold629.g8079.t1">
    <property type="protein sequence ID" value="Csp11.Scaffold629.g8079.t1"/>
    <property type="gene ID" value="Csp11.Scaffold629.g8079"/>
</dbReference>
<feature type="repeat" description="WD" evidence="11">
    <location>
        <begin position="1488"/>
        <end position="1531"/>
    </location>
</feature>
<evidence type="ECO:0000256" key="9">
    <source>
        <dbReference type="ARBA" id="ARBA00023175"/>
    </source>
</evidence>
<dbReference type="CDD" id="cd01372">
    <property type="entry name" value="KISc_KIF4"/>
    <property type="match status" value="1"/>
</dbReference>
<keyword evidence="10" id="KW-0206">Cytoskeleton</keyword>
<dbReference type="Pfam" id="PF25764">
    <property type="entry name" value="KIF21A_4th"/>
    <property type="match status" value="1"/>
</dbReference>
<keyword evidence="6 12" id="KW-0547">Nucleotide-binding</keyword>
<feature type="binding site" evidence="12">
    <location>
        <begin position="84"/>
        <end position="91"/>
    </location>
    <ligand>
        <name>ATP</name>
        <dbReference type="ChEBI" id="CHEBI:30616"/>
    </ligand>
</feature>
<dbReference type="SMART" id="SM00129">
    <property type="entry name" value="KISc"/>
    <property type="match status" value="1"/>
</dbReference>
<evidence type="ECO:0000256" key="14">
    <source>
        <dbReference type="SAM" id="MobiDB-lite"/>
    </source>
</evidence>
<feature type="compositionally biased region" description="Acidic residues" evidence="14">
    <location>
        <begin position="558"/>
        <end position="583"/>
    </location>
</feature>
<evidence type="ECO:0000313" key="17">
    <source>
        <dbReference type="WBParaSite" id="Csp11.Scaffold629.g8079.t1"/>
    </source>
</evidence>
<feature type="compositionally biased region" description="Polar residues" evidence="14">
    <location>
        <begin position="546"/>
        <end position="557"/>
    </location>
</feature>
<dbReference type="PROSITE" id="PS00411">
    <property type="entry name" value="KINESIN_MOTOR_1"/>
    <property type="match status" value="1"/>
</dbReference>
<dbReference type="SUPFAM" id="SSF50978">
    <property type="entry name" value="WD40 repeat-like"/>
    <property type="match status" value="1"/>
</dbReference>
<dbReference type="PROSITE" id="PS50067">
    <property type="entry name" value="KINESIN_MOTOR_2"/>
    <property type="match status" value="1"/>
</dbReference>
<accession>A0A1I7UCY3</accession>
<evidence type="ECO:0000256" key="7">
    <source>
        <dbReference type="ARBA" id="ARBA00022840"/>
    </source>
</evidence>
<evidence type="ECO:0000256" key="2">
    <source>
        <dbReference type="ARBA" id="ARBA00022490"/>
    </source>
</evidence>
<dbReference type="CDD" id="cd00200">
    <property type="entry name" value="WD40"/>
    <property type="match status" value="1"/>
</dbReference>
<evidence type="ECO:0000256" key="10">
    <source>
        <dbReference type="ARBA" id="ARBA00023212"/>
    </source>
</evidence>
<organism evidence="16 17">
    <name type="scientific">Caenorhabditis tropicalis</name>
    <dbReference type="NCBI Taxonomy" id="1561998"/>
    <lineage>
        <taxon>Eukaryota</taxon>
        <taxon>Metazoa</taxon>
        <taxon>Ecdysozoa</taxon>
        <taxon>Nematoda</taxon>
        <taxon>Chromadorea</taxon>
        <taxon>Rhabditida</taxon>
        <taxon>Rhabditina</taxon>
        <taxon>Rhabditomorpha</taxon>
        <taxon>Rhabditoidea</taxon>
        <taxon>Rhabditidae</taxon>
        <taxon>Peloderinae</taxon>
        <taxon>Caenorhabditis</taxon>
    </lineage>
</organism>
<proteinExistence type="inferred from homology"/>
<dbReference type="PANTHER" id="PTHR47969:SF28">
    <property type="entry name" value="KINESIN-LIKE PROTEIN KIF21B"/>
    <property type="match status" value="1"/>
</dbReference>
<keyword evidence="9 12" id="KW-0505">Motor protein</keyword>
<dbReference type="InterPro" id="IPR036961">
    <property type="entry name" value="Kinesin_motor_dom_sf"/>
</dbReference>
<evidence type="ECO:0000313" key="16">
    <source>
        <dbReference type="Proteomes" id="UP000095282"/>
    </source>
</evidence>
<dbReference type="eggNOG" id="KOG0244">
    <property type="taxonomic scope" value="Eukaryota"/>
</dbReference>
<feature type="region of interest" description="Disordered" evidence="14">
    <location>
        <begin position="546"/>
        <end position="593"/>
    </location>
</feature>
<dbReference type="PRINTS" id="PR00380">
    <property type="entry name" value="KINESINHEAVY"/>
</dbReference>
<dbReference type="GO" id="GO:0005875">
    <property type="term" value="C:microtubule associated complex"/>
    <property type="evidence" value="ECO:0007669"/>
    <property type="project" value="TreeGrafter"/>
</dbReference>
<evidence type="ECO:0000256" key="12">
    <source>
        <dbReference type="PROSITE-ProRule" id="PRU00283"/>
    </source>
</evidence>
<dbReference type="PROSITE" id="PS00678">
    <property type="entry name" value="WD_REPEATS_1"/>
    <property type="match status" value="2"/>
</dbReference>
<comment type="subcellular location">
    <subcellularLocation>
        <location evidence="1">Cytoplasm</location>
        <location evidence="1">Cytoskeleton</location>
    </subcellularLocation>
</comment>
<evidence type="ECO:0000256" key="11">
    <source>
        <dbReference type="PROSITE-ProRule" id="PRU00221"/>
    </source>
</evidence>
<dbReference type="SMART" id="SM00320">
    <property type="entry name" value="WD40"/>
    <property type="match status" value="6"/>
</dbReference>
<dbReference type="SUPFAM" id="SSF52540">
    <property type="entry name" value="P-loop containing nucleoside triphosphate hydrolases"/>
    <property type="match status" value="1"/>
</dbReference>
<dbReference type="InterPro" id="IPR001752">
    <property type="entry name" value="Kinesin_motor_dom"/>
</dbReference>
<dbReference type="Gene3D" id="3.40.850.10">
    <property type="entry name" value="Kinesin motor domain"/>
    <property type="match status" value="1"/>
</dbReference>
<dbReference type="Proteomes" id="UP000095282">
    <property type="component" value="Unplaced"/>
</dbReference>
<keyword evidence="16" id="KW-1185">Reference proteome</keyword>
<dbReference type="FunFam" id="3.40.850.10:FF:000011">
    <property type="entry name" value="Kinesin family member 21A"/>
    <property type="match status" value="1"/>
</dbReference>
<dbReference type="GO" id="GO:0003777">
    <property type="term" value="F:microtubule motor activity"/>
    <property type="evidence" value="ECO:0007669"/>
    <property type="project" value="InterPro"/>
</dbReference>
<sequence length="1573" mass="175476">MADTCVQVSLRIRPQGNREKLEGSRVCTSVLPNDPQVTIGGDRSFTYDHVFDMQTEQHVVYESCVEKLVDGLFDGFNATVLAYGQTGSGKTHTMGTAFDAAVTQKEQDLGVIPRAIQHTFRKIAECKSQAIEQGLLEPAFEVSVQFVELYNDDVLDLLSDDRSMSSSIRIHEDSRGEIVLHGVEQRSVFDMHGTMDILKNGALNRTVASTNMNEQSSRSHAIFTLHLKQQRVAVNPLDESGEQKAGELEMEMLCAKFHFVDLAGSERMKRTGATGDRAKEGISINVGLLALGNVIAALGGANGKVSHVPYRDSKLTRLLQDSLGGNSRTLMIACCSPSDSDFVETLNTMKYANRAKEIKNKVVANQDKSSKMIGELRSRIAALEAELLEFKQGRRTVDVDGHEVVNDQYHENVYLTSEVNHLRFRVKALNETLDILRTENIDLKAKQEFSSVASLPSTGAGSDGEVDAVQSTFRKYLEELERTKSLLYESQSTCDQLRKDNARWKTLGASRGGGASAEFNSQKLIEMAKQEVEKQRKMMESVNITGENVSSDYSSMAQDEDGTSNEAEELLDEEDLDEDDEETAAEKEQQEETEALQIDLNEVMIELDIKEKLIDQLERAERQNQQIREAYEKKLRELMERIKDTETERDRVLNEGGKRGGSNEQMKAIKQEYELKISDLRKELKKIEALDKEHLKVIAKSQRELQEKTRLKSEVVDLKKAKVELIKKMNEDKKKQKAQQLANARAIATKEKQTRLQANKIRTLEMKDKQREQFLKKTTQEVNALRKEKAVAAAAARQANRGAPRGSGAVTNSPARRVRGVVGGAQAIKELAFSTKASKVKWDVIVRKIEGSARKRQIVQKMEAELERYLNERHDVMVEIVENEKQFTQSQDVIYRDGLLEAIDSAKQKLQYVQDQITCQQKLICDIDEDITASNAENESVPDVGLRKQTIKQLFDGCDTLSEARYLLQHLFDLCIDKAALAAKVEAEFKECAARIEQLEQQSSLKEQLLTSIIEDKNLVDEIEGLVPSDLRKSRTSSQSSLLRSVSPSVIEDTHTLQNYKIRRHTAAQEELLFANSEVNSTSSDANANPSTEVGTEDVAGDSDDRKEKKKRIAYVSTSPASTSFASATPSPSFSRNTRLRSTVGGISNNNVRKTTPSITDSNGNGKVSTVRRGLSRLPSVHEEHEIGVFANSFPGRSRSNLTSSSSSSAFLKTRGVSTSSKKQSRITPVKDGKRGSVITRTHTLEGHARGVLSVDVNDKLMVTGSKDRTAKLWDLDASREIRTLGVHPNNVHLVKFVPFSNYVFTFSMYEARAWDYRSPECICVKVLNSSGQVNDGDSIDVSQVMPRQNTIPFLETVITAADVDPTGQLLFTSFAAYVRVWNLREWKPLGRLNAASHSPKSEVSCLRTTMTPDGSILAYTGSRDHYVKEYEVGLGTGVIESKCEFTPPHYDNVTAVLPLNGHLYTASKDVNIMKFSLKDGKREHLELRAHQQYIQSLTGFGPKGKELLVSACKDGTLRFWDVGSSSRMKLVEEYSKAHQDGINDMCTSKSMLFTASGDSTVGFWKSNLVDQF</sequence>
<dbReference type="PROSITE" id="PS50082">
    <property type="entry name" value="WD_REPEATS_2"/>
    <property type="match status" value="2"/>
</dbReference>
<keyword evidence="4" id="KW-0493">Microtubule</keyword>
<dbReference type="InterPro" id="IPR019775">
    <property type="entry name" value="WD40_repeat_CS"/>
</dbReference>
<dbReference type="GO" id="GO:0005524">
    <property type="term" value="F:ATP binding"/>
    <property type="evidence" value="ECO:0007669"/>
    <property type="project" value="UniProtKB-UniRule"/>
</dbReference>
<evidence type="ECO:0000256" key="8">
    <source>
        <dbReference type="ARBA" id="ARBA00023054"/>
    </source>
</evidence>
<dbReference type="STRING" id="1561998.A0A1I7UCY3"/>
<dbReference type="InterPro" id="IPR019821">
    <property type="entry name" value="Kinesin_motor_CS"/>
</dbReference>
<feature type="compositionally biased region" description="Low complexity" evidence="14">
    <location>
        <begin position="1198"/>
        <end position="1209"/>
    </location>
</feature>
<evidence type="ECO:0000256" key="4">
    <source>
        <dbReference type="ARBA" id="ARBA00022701"/>
    </source>
</evidence>